<keyword evidence="1" id="KW-1133">Transmembrane helix</keyword>
<name>A0A0V1BAL2_TRISP</name>
<sequence>MLISACPVLTYSHQLFNALSCNYNALHDILVILWLLHIFFYMNGSGFTLIFDVLALGILMDFVVL</sequence>
<dbReference type="EMBL" id="JYDH01000074">
    <property type="protein sequence ID" value="KRY33998.1"/>
    <property type="molecule type" value="Genomic_DNA"/>
</dbReference>
<comment type="caution">
    <text evidence="2">The sequence shown here is derived from an EMBL/GenBank/DDBJ whole genome shotgun (WGS) entry which is preliminary data.</text>
</comment>
<accession>A0A0V1BAL2</accession>
<keyword evidence="1" id="KW-0812">Transmembrane</keyword>
<dbReference type="AlphaFoldDB" id="A0A0V1BAL2"/>
<reference evidence="2 3" key="1">
    <citation type="submission" date="2015-01" db="EMBL/GenBank/DDBJ databases">
        <title>Evolution of Trichinella species and genotypes.</title>
        <authorList>
            <person name="Korhonen P.K."/>
            <person name="Edoardo P."/>
            <person name="Giuseppe L.R."/>
            <person name="Gasser R.B."/>
        </authorList>
    </citation>
    <scope>NUCLEOTIDE SEQUENCE [LARGE SCALE GENOMIC DNA]</scope>
    <source>
        <strain evidence="2">ISS3</strain>
    </source>
</reference>
<evidence type="ECO:0000313" key="2">
    <source>
        <dbReference type="EMBL" id="KRY33998.1"/>
    </source>
</evidence>
<organism evidence="2 3">
    <name type="scientific">Trichinella spiralis</name>
    <name type="common">Trichina worm</name>
    <dbReference type="NCBI Taxonomy" id="6334"/>
    <lineage>
        <taxon>Eukaryota</taxon>
        <taxon>Metazoa</taxon>
        <taxon>Ecdysozoa</taxon>
        <taxon>Nematoda</taxon>
        <taxon>Enoplea</taxon>
        <taxon>Dorylaimia</taxon>
        <taxon>Trichinellida</taxon>
        <taxon>Trichinellidae</taxon>
        <taxon>Trichinella</taxon>
    </lineage>
</organism>
<feature type="transmembrane region" description="Helical" evidence="1">
    <location>
        <begin position="21"/>
        <end position="40"/>
    </location>
</feature>
<protein>
    <submittedName>
        <fullName evidence="2">Uncharacterized protein</fullName>
    </submittedName>
</protein>
<keyword evidence="3" id="KW-1185">Reference proteome</keyword>
<dbReference type="InParanoid" id="A0A0V1BAL2"/>
<proteinExistence type="predicted"/>
<evidence type="ECO:0000256" key="1">
    <source>
        <dbReference type="SAM" id="Phobius"/>
    </source>
</evidence>
<keyword evidence="1" id="KW-0472">Membrane</keyword>
<evidence type="ECO:0000313" key="3">
    <source>
        <dbReference type="Proteomes" id="UP000054776"/>
    </source>
</evidence>
<dbReference type="Proteomes" id="UP000054776">
    <property type="component" value="Unassembled WGS sequence"/>
</dbReference>
<gene>
    <name evidence="2" type="ORF">T01_5256</name>
</gene>